<protein>
    <submittedName>
        <fullName evidence="6">Putative nucleosome remodeling complex ATPase subunit</fullName>
    </submittedName>
</protein>
<keyword evidence="1" id="KW-0547">Nucleotide-binding</keyword>
<evidence type="ECO:0000256" key="1">
    <source>
        <dbReference type="ARBA" id="ARBA00022741"/>
    </source>
</evidence>
<feature type="compositionally biased region" description="Polar residues" evidence="4">
    <location>
        <begin position="31"/>
        <end position="48"/>
    </location>
</feature>
<name>A0A2I1CID9_ASPN1</name>
<dbReference type="OMA" id="RCLIFSN"/>
<dbReference type="Gene3D" id="3.40.50.10810">
    <property type="entry name" value="Tandem AAA-ATPase domain"/>
    <property type="match status" value="1"/>
</dbReference>
<dbReference type="InterPro" id="IPR038718">
    <property type="entry name" value="SNF2-like_sf"/>
</dbReference>
<dbReference type="PROSITE" id="PS51192">
    <property type="entry name" value="HELICASE_ATP_BIND_1"/>
    <property type="match status" value="1"/>
</dbReference>
<evidence type="ECO:0000313" key="6">
    <source>
        <dbReference type="EMBL" id="PKX97393.1"/>
    </source>
</evidence>
<dbReference type="RefSeq" id="XP_024685988.1">
    <property type="nucleotide sequence ID" value="XM_024831063.1"/>
</dbReference>
<dbReference type="GO" id="GO:0005524">
    <property type="term" value="F:ATP binding"/>
    <property type="evidence" value="ECO:0007669"/>
    <property type="project" value="InterPro"/>
</dbReference>
<feature type="compositionally biased region" description="Polar residues" evidence="4">
    <location>
        <begin position="1"/>
        <end position="14"/>
    </location>
</feature>
<dbReference type="SUPFAM" id="SSF52540">
    <property type="entry name" value="P-loop containing nucleoside triphosphate hydrolases"/>
    <property type="match status" value="2"/>
</dbReference>
<dbReference type="SMART" id="SM00487">
    <property type="entry name" value="DEXDc"/>
    <property type="match status" value="1"/>
</dbReference>
<dbReference type="FunFam" id="3.40.50.10810:FF:000115">
    <property type="entry name" value="Nucleosome remodeling complex ATPase subunit (Snf2h)"/>
    <property type="match status" value="1"/>
</dbReference>
<dbReference type="InterPro" id="IPR014001">
    <property type="entry name" value="Helicase_ATP-bd"/>
</dbReference>
<dbReference type="InterPro" id="IPR049730">
    <property type="entry name" value="SNF2/RAD54-like_C"/>
</dbReference>
<accession>A0A2I1CID9</accession>
<feature type="domain" description="Helicase ATP-binding" evidence="5">
    <location>
        <begin position="181"/>
        <end position="361"/>
    </location>
</feature>
<dbReference type="GO" id="GO:0016787">
    <property type="term" value="F:hydrolase activity"/>
    <property type="evidence" value="ECO:0007669"/>
    <property type="project" value="UniProtKB-KW"/>
</dbReference>
<keyword evidence="7" id="KW-1185">Reference proteome</keyword>
<gene>
    <name evidence="6" type="ORF">P174DRAFT_501977</name>
</gene>
<dbReference type="InterPro" id="IPR027417">
    <property type="entry name" value="P-loop_NTPase"/>
</dbReference>
<feature type="compositionally biased region" description="Low complexity" evidence="4">
    <location>
        <begin position="15"/>
        <end position="30"/>
    </location>
</feature>
<dbReference type="GeneID" id="36538400"/>
<dbReference type="OrthoDB" id="288590at2759"/>
<evidence type="ECO:0000259" key="5">
    <source>
        <dbReference type="PROSITE" id="PS51192"/>
    </source>
</evidence>
<dbReference type="VEuPathDB" id="FungiDB:P174DRAFT_501977"/>
<keyword evidence="2" id="KW-0378">Hydrolase</keyword>
<reference evidence="7" key="1">
    <citation type="journal article" date="2018" name="Proc. Natl. Acad. Sci. U.S.A.">
        <title>Linking secondary metabolites to gene clusters through genome sequencing of six diverse Aspergillus species.</title>
        <authorList>
            <person name="Kaerboelling I."/>
            <person name="Vesth T.C."/>
            <person name="Frisvad J.C."/>
            <person name="Nybo J.L."/>
            <person name="Theobald S."/>
            <person name="Kuo A."/>
            <person name="Bowyer P."/>
            <person name="Matsuda Y."/>
            <person name="Mondo S."/>
            <person name="Lyhne E.K."/>
            <person name="Kogle M.E."/>
            <person name="Clum A."/>
            <person name="Lipzen A."/>
            <person name="Salamov A."/>
            <person name="Ngan C.Y."/>
            <person name="Daum C."/>
            <person name="Chiniquy J."/>
            <person name="Barry K."/>
            <person name="LaButti K."/>
            <person name="Haridas S."/>
            <person name="Simmons B.A."/>
            <person name="Magnuson J.K."/>
            <person name="Mortensen U.H."/>
            <person name="Larsen T.O."/>
            <person name="Grigoriev I.V."/>
            <person name="Baker S.E."/>
            <person name="Andersen M.R."/>
        </authorList>
    </citation>
    <scope>NUCLEOTIDE SEQUENCE [LARGE SCALE GENOMIC DNA]</scope>
    <source>
        <strain evidence="7">IBT 16806</strain>
    </source>
</reference>
<dbReference type="Proteomes" id="UP000234474">
    <property type="component" value="Unassembled WGS sequence"/>
</dbReference>
<feature type="region of interest" description="Disordered" evidence="4">
    <location>
        <begin position="1"/>
        <end position="59"/>
    </location>
</feature>
<dbReference type="Pfam" id="PF00176">
    <property type="entry name" value="SNF2-rel_dom"/>
    <property type="match status" value="1"/>
</dbReference>
<evidence type="ECO:0000256" key="2">
    <source>
        <dbReference type="ARBA" id="ARBA00022801"/>
    </source>
</evidence>
<comment type="caution">
    <text evidence="6">The sequence shown here is derived from an EMBL/GenBank/DDBJ whole genome shotgun (WGS) entry which is preliminary data.</text>
</comment>
<keyword evidence="3" id="KW-0067">ATP-binding</keyword>
<evidence type="ECO:0000256" key="3">
    <source>
        <dbReference type="ARBA" id="ARBA00022840"/>
    </source>
</evidence>
<evidence type="ECO:0000313" key="7">
    <source>
        <dbReference type="Proteomes" id="UP000234474"/>
    </source>
</evidence>
<organism evidence="6 7">
    <name type="scientific">Aspergillus novofumigatus (strain IBT 16806)</name>
    <dbReference type="NCBI Taxonomy" id="1392255"/>
    <lineage>
        <taxon>Eukaryota</taxon>
        <taxon>Fungi</taxon>
        <taxon>Dikarya</taxon>
        <taxon>Ascomycota</taxon>
        <taxon>Pezizomycotina</taxon>
        <taxon>Eurotiomycetes</taxon>
        <taxon>Eurotiomycetidae</taxon>
        <taxon>Eurotiales</taxon>
        <taxon>Aspergillaceae</taxon>
        <taxon>Aspergillus</taxon>
        <taxon>Aspergillus subgen. Fumigati</taxon>
    </lineage>
</organism>
<dbReference type="STRING" id="1392255.A0A2I1CID9"/>
<dbReference type="CDD" id="cd17919">
    <property type="entry name" value="DEXHc_Snf"/>
    <property type="match status" value="1"/>
</dbReference>
<dbReference type="AlphaFoldDB" id="A0A2I1CID9"/>
<dbReference type="Gene3D" id="3.40.50.300">
    <property type="entry name" value="P-loop containing nucleotide triphosphate hydrolases"/>
    <property type="match status" value="2"/>
</dbReference>
<dbReference type="PANTHER" id="PTHR10799">
    <property type="entry name" value="SNF2/RAD54 HELICASE FAMILY"/>
    <property type="match status" value="1"/>
</dbReference>
<dbReference type="CDD" id="cd18793">
    <property type="entry name" value="SF2_C_SNF"/>
    <property type="match status" value="1"/>
</dbReference>
<evidence type="ECO:0000256" key="4">
    <source>
        <dbReference type="SAM" id="MobiDB-lite"/>
    </source>
</evidence>
<proteinExistence type="predicted"/>
<dbReference type="InterPro" id="IPR000330">
    <property type="entry name" value="SNF2_N"/>
</dbReference>
<sequence>MHFNMGNNISRAPYTSQSSESETLSSALSTPRSWSISPPTSPNYSEGSESIGENDAGEGRCTADTAIHASLDRKSLEMTERQGRSRVFGIPWSAEPQLNISASSRKQDILQDIRTRRSTFLLSHMDIILPLLGRAKSFEKLANRNISAPAKILEYESLSAQPRGLRAELKPYQLEGLSFLVYLCRNGAGGFLADEMGLGKTLQTLSLFQYLKERDGGHPNSNVPFLVVCPLSILETWLTEIEKWTPDLRALKYHGGFEQRDMVKKMVSAQKKPSIFKSPTDIVDIVITTYETLISEINWFSRVFLWRGVVLDEGHRIKNSRSKRSLVLNRIKAEMKLVLSGTPIQNDLSELWSIFHWLYPEIFVPATEKLFQEAFSLSDGKFDPAFLECVKDFLRVIMIRRTKDTPGVGLDIPPKKETVLSVPLSPAQRSLYMRILTGAETWKLPLNASDTLHIQLDGPLSEQLAVEKTCSKTVNSVSEGSAKTPGPGKYRITGNILMELRKCSIHPYLFADAIPNPYELGEHLIDQSGNSSVVVFLDEDWNPQVMRQAEARVHRIGQTRPVVIYKLRSTGTVEEQMSRRLVKKAYIADRVTDNIHTHCPGNDYLDMLKTEQVGMPQNSTDTFGLPSPVFVDQTFLSQKQIDTDEMVQWDMSTILNKCSSTQKDGGLSGCLTVEQEQLWLEKADRVRTNLFNGMTIDTSGRHLTVYAEEDSSNLLRSNRRIGKERTVMIDGYAVSKDSLSPSVEEPASTNKECASPTNTFTHQIVSSDPNQGTSHANTSQTCFVCHQFNAEDCDICPRAFHPACLGSVIDEEHPSSGTSICPHHYCWKCHKNASEAGRLLFCCRRCVRAFCDECFYWDTTTFVGANPAYEALGYFSKNAFYIDCLICRCAEKRKRASETEGCAGKRRKVEWCFCLLAASHRTDTNVTVLISQDPTPLSHIYSTRNKSDWILFVPTVLGCNRWKVERRIADEDKYNAGEGIGLMTQTSPGLYDTTSPLYKSLMEEWMEALSAGVS</sequence>
<dbReference type="EMBL" id="MSZS01000002">
    <property type="protein sequence ID" value="PKX97393.1"/>
    <property type="molecule type" value="Genomic_DNA"/>
</dbReference>